<proteinExistence type="predicted"/>
<name>A0A291RDB5_9NOCA</name>
<dbReference type="RefSeq" id="WP_098692417.1">
    <property type="nucleotide sequence ID" value="NZ_CP023778.1"/>
</dbReference>
<evidence type="ECO:0000313" key="2">
    <source>
        <dbReference type="Proteomes" id="UP000221961"/>
    </source>
</evidence>
<sequence>MFTINQAALHTIADAYDAGLHTAYSGRGMYGTGCVGFSTDTSGAATAIAFELACALAEQEEGEDYDVIAVRDYLGELTGSQYCESLGRGLITYWTGLRVAQE</sequence>
<dbReference type="AlphaFoldDB" id="A0A291RDB5"/>
<dbReference type="KEGG" id="ntp:CRH09_01520"/>
<accession>A0A291RDB5</accession>
<protein>
    <submittedName>
        <fullName evidence="1">Uncharacterized protein</fullName>
    </submittedName>
</protein>
<reference evidence="1 2" key="1">
    <citation type="submission" date="2017-10" db="EMBL/GenBank/DDBJ databases">
        <title>Comparative genomics between pathogenic Norcardia.</title>
        <authorList>
            <person name="Zeng L."/>
        </authorList>
    </citation>
    <scope>NUCLEOTIDE SEQUENCE [LARGE SCALE GENOMIC DNA]</scope>
    <source>
        <strain evidence="1 2">NC_YFY_NT001</strain>
    </source>
</reference>
<dbReference type="GeneID" id="88356116"/>
<dbReference type="EMBL" id="CP023778">
    <property type="protein sequence ID" value="ATL65102.1"/>
    <property type="molecule type" value="Genomic_DNA"/>
</dbReference>
<evidence type="ECO:0000313" key="1">
    <source>
        <dbReference type="EMBL" id="ATL65102.1"/>
    </source>
</evidence>
<dbReference type="Proteomes" id="UP000221961">
    <property type="component" value="Chromosome"/>
</dbReference>
<organism evidence="1 2">
    <name type="scientific">Nocardia terpenica</name>
    <dbReference type="NCBI Taxonomy" id="455432"/>
    <lineage>
        <taxon>Bacteria</taxon>
        <taxon>Bacillati</taxon>
        <taxon>Actinomycetota</taxon>
        <taxon>Actinomycetes</taxon>
        <taxon>Mycobacteriales</taxon>
        <taxon>Nocardiaceae</taxon>
        <taxon>Nocardia</taxon>
    </lineage>
</organism>
<gene>
    <name evidence="1" type="ORF">CRH09_01520</name>
</gene>